<keyword evidence="2" id="KW-1185">Reference proteome</keyword>
<protein>
    <submittedName>
        <fullName evidence="1">Uncharacterized protein</fullName>
    </submittedName>
</protein>
<comment type="caution">
    <text evidence="1">The sequence shown here is derived from an EMBL/GenBank/DDBJ whole genome shotgun (WGS) entry which is preliminary data.</text>
</comment>
<evidence type="ECO:0000313" key="1">
    <source>
        <dbReference type="EMBL" id="KAI8559469.1"/>
    </source>
</evidence>
<dbReference type="EMBL" id="CM046391">
    <property type="protein sequence ID" value="KAI8559469.1"/>
    <property type="molecule type" value="Genomic_DNA"/>
</dbReference>
<reference evidence="1" key="1">
    <citation type="submission" date="2022-02" db="EMBL/GenBank/DDBJ databases">
        <title>Plant Genome Project.</title>
        <authorList>
            <person name="Zhang R.-G."/>
        </authorList>
    </citation>
    <scope>NUCLEOTIDE SEQUENCE</scope>
    <source>
        <strain evidence="1">AT1</strain>
    </source>
</reference>
<name>A0ACC0P2N1_RHOML</name>
<dbReference type="Proteomes" id="UP001062846">
    <property type="component" value="Chromosome 4"/>
</dbReference>
<proteinExistence type="predicted"/>
<sequence length="129" mass="15017">MINLSEEKDCSELIVDAAKGAYPNWTVEHTLKYKMKHADSDLSFDSESDSESTQSESSFSSFQTTKSTEENLVKAPRHNIYFEFDSEMSFEDFSNEKEDLEYFTLPMINYVDSDNPIFEEEISKEILEY</sequence>
<accession>A0ACC0P2N1</accession>
<evidence type="ECO:0000313" key="2">
    <source>
        <dbReference type="Proteomes" id="UP001062846"/>
    </source>
</evidence>
<gene>
    <name evidence="1" type="ORF">RHMOL_Rhmol04G0176200</name>
</gene>
<organism evidence="1 2">
    <name type="scientific">Rhododendron molle</name>
    <name type="common">Chinese azalea</name>
    <name type="synonym">Azalea mollis</name>
    <dbReference type="NCBI Taxonomy" id="49168"/>
    <lineage>
        <taxon>Eukaryota</taxon>
        <taxon>Viridiplantae</taxon>
        <taxon>Streptophyta</taxon>
        <taxon>Embryophyta</taxon>
        <taxon>Tracheophyta</taxon>
        <taxon>Spermatophyta</taxon>
        <taxon>Magnoliopsida</taxon>
        <taxon>eudicotyledons</taxon>
        <taxon>Gunneridae</taxon>
        <taxon>Pentapetalae</taxon>
        <taxon>asterids</taxon>
        <taxon>Ericales</taxon>
        <taxon>Ericaceae</taxon>
        <taxon>Ericoideae</taxon>
        <taxon>Rhodoreae</taxon>
        <taxon>Rhododendron</taxon>
    </lineage>
</organism>